<keyword evidence="8" id="KW-1185">Reference proteome</keyword>
<keyword evidence="4 7" id="KW-0808">Transferase</keyword>
<feature type="domain" description="Glycosyl transferase family 28 C-terminal" evidence="6">
    <location>
        <begin position="1"/>
        <end position="157"/>
    </location>
</feature>
<dbReference type="Gene3D" id="3.40.50.2000">
    <property type="entry name" value="Glycogen Phosphorylase B"/>
    <property type="match status" value="1"/>
</dbReference>
<sequence>MIFVVLGTHELPFDRLLKEIDKLILAGKIQEEVLVQAGHTKYRSERMKYFDFTTYEHMAELYRDASVIITHGGTGSITMGMKMGKKVIAVPRLVKYGEHNDDHQLEIVKQFYQTGHILYWNEPMELWEVMEQLESFAPKPFHSGNKKILSILRDFIDSI</sequence>
<evidence type="ECO:0000256" key="1">
    <source>
        <dbReference type="ARBA" id="ARBA00004240"/>
    </source>
</evidence>
<dbReference type="GO" id="GO:0006488">
    <property type="term" value="P:dolichol-linked oligosaccharide biosynthetic process"/>
    <property type="evidence" value="ECO:0007669"/>
    <property type="project" value="InterPro"/>
</dbReference>
<dbReference type="PANTHER" id="PTHR12867:SF6">
    <property type="entry name" value="N-ACETYLGLUCOSAMINYLDIPHOSPHODOLICHOL N-ACETYLGLUCOSAMINYLTRANSFERASE"/>
    <property type="match status" value="1"/>
</dbReference>
<reference evidence="7 8" key="1">
    <citation type="submission" date="2020-08" db="EMBL/GenBank/DDBJ databases">
        <title>Genomic Encyclopedia of Type Strains, Phase IV (KMG-IV): sequencing the most valuable type-strain genomes for metagenomic binning, comparative biology and taxonomic classification.</title>
        <authorList>
            <person name="Goeker M."/>
        </authorList>
    </citation>
    <scope>NUCLEOTIDE SEQUENCE [LARGE SCALE GENOMIC DNA]</scope>
    <source>
        <strain evidence="7 8">DSM 5391</strain>
    </source>
</reference>
<dbReference type="PANTHER" id="PTHR12867">
    <property type="entry name" value="GLYCOSYL TRANSFERASE-RELATED"/>
    <property type="match status" value="1"/>
</dbReference>
<protein>
    <submittedName>
        <fullName evidence="7">UDP-N-acetylglucosamine transferase subunit ALG13</fullName>
    </submittedName>
</protein>
<dbReference type="Proteomes" id="UP000531594">
    <property type="component" value="Unassembled WGS sequence"/>
</dbReference>
<keyword evidence="5" id="KW-0256">Endoplasmic reticulum</keyword>
<gene>
    <name evidence="7" type="ORF">HNR53_003933</name>
</gene>
<comment type="similarity">
    <text evidence="2">Belongs to the glycosyltransferase 28 family.</text>
</comment>
<evidence type="ECO:0000256" key="2">
    <source>
        <dbReference type="ARBA" id="ARBA00006962"/>
    </source>
</evidence>
<dbReference type="InterPro" id="IPR048097">
    <property type="entry name" value="Cps14G-like"/>
</dbReference>
<dbReference type="InterPro" id="IPR039042">
    <property type="entry name" value="Alg13-like"/>
</dbReference>
<comment type="subcellular location">
    <subcellularLocation>
        <location evidence="1">Endoplasmic reticulum</location>
    </subcellularLocation>
</comment>
<comment type="caution">
    <text evidence="7">The sequence shown here is derived from an EMBL/GenBank/DDBJ whole genome shotgun (WGS) entry which is preliminary data.</text>
</comment>
<dbReference type="SUPFAM" id="SSF53756">
    <property type="entry name" value="UDP-Glycosyltransferase/glycogen phosphorylase"/>
    <property type="match status" value="1"/>
</dbReference>
<evidence type="ECO:0000259" key="6">
    <source>
        <dbReference type="Pfam" id="PF04101"/>
    </source>
</evidence>
<evidence type="ECO:0000313" key="8">
    <source>
        <dbReference type="Proteomes" id="UP000531594"/>
    </source>
</evidence>
<accession>A0A7X0LWZ8</accession>
<evidence type="ECO:0000313" key="7">
    <source>
        <dbReference type="EMBL" id="MBB6447253.1"/>
    </source>
</evidence>
<keyword evidence="3" id="KW-0328">Glycosyltransferase</keyword>
<organism evidence="7 8">
    <name type="scientific">Bacillus benzoevorans</name>
    <dbReference type="NCBI Taxonomy" id="1456"/>
    <lineage>
        <taxon>Bacteria</taxon>
        <taxon>Bacillati</taxon>
        <taxon>Bacillota</taxon>
        <taxon>Bacilli</taxon>
        <taxon>Bacillales</taxon>
        <taxon>Bacillaceae</taxon>
        <taxon>Bacillus</taxon>
    </lineage>
</organism>
<dbReference type="AlphaFoldDB" id="A0A7X0LWZ8"/>
<dbReference type="Pfam" id="PF04101">
    <property type="entry name" value="Glyco_tran_28_C"/>
    <property type="match status" value="1"/>
</dbReference>
<evidence type="ECO:0000256" key="3">
    <source>
        <dbReference type="ARBA" id="ARBA00022676"/>
    </source>
</evidence>
<proteinExistence type="inferred from homology"/>
<dbReference type="NCBIfam" id="NF041548">
    <property type="entry name" value="PssE"/>
    <property type="match status" value="1"/>
</dbReference>
<dbReference type="EMBL" id="JACHGK010000019">
    <property type="protein sequence ID" value="MBB6447253.1"/>
    <property type="molecule type" value="Genomic_DNA"/>
</dbReference>
<dbReference type="GO" id="GO:0016758">
    <property type="term" value="F:hexosyltransferase activity"/>
    <property type="evidence" value="ECO:0007669"/>
    <property type="project" value="InterPro"/>
</dbReference>
<dbReference type="InterPro" id="IPR007235">
    <property type="entry name" value="Glyco_trans_28_C"/>
</dbReference>
<name>A0A7X0LWZ8_9BACI</name>
<evidence type="ECO:0000256" key="4">
    <source>
        <dbReference type="ARBA" id="ARBA00022679"/>
    </source>
</evidence>
<evidence type="ECO:0000256" key="5">
    <source>
        <dbReference type="ARBA" id="ARBA00022824"/>
    </source>
</evidence>